<dbReference type="PROSITE" id="PS50041">
    <property type="entry name" value="C_TYPE_LECTIN_2"/>
    <property type="match status" value="3"/>
</dbReference>
<evidence type="ECO:0000256" key="1">
    <source>
        <dbReference type="ARBA" id="ARBA00023157"/>
    </source>
</evidence>
<dbReference type="InterPro" id="IPR001304">
    <property type="entry name" value="C-type_lectin-like"/>
</dbReference>
<sequence>MTYVSLTGWLILPSCPLRQYHFVNKSLSWHEAQTYCRETYTDLATTESMTEINQLIDTVSSSGYGFDVWIGLYNEINWRWSDGFTGSGAEYRNWDVKQPNFFEGNEFCVGITSTGHWRDMSCQDERLVSCYRGKDYHFVNEPLTCAQKYCRENFIDLATVRNEIQNQQLQNLVQSYSWIGLFRDPNFYWSDGSSFSFSHFDYVHNQYGSKRVICGYHFVNEPLTWHEAQSYCRETYTDLATTESTTEINQLVDTVSSSGYNPEVWIGLYTEIDWRWSDGFTGSGAEYRNWGPEQPNFSSANQFCGAKEERVAVIQTGGDETVDQDGGSVGGEGGAEAIDAS</sequence>
<dbReference type="Pfam" id="PF00059">
    <property type="entry name" value="Lectin_C"/>
    <property type="match status" value="3"/>
</dbReference>
<reference evidence="4" key="1">
    <citation type="submission" date="2023-09" db="UniProtKB">
        <authorList>
            <consortium name="Ensembl"/>
        </authorList>
    </citation>
    <scope>IDENTIFICATION</scope>
</reference>
<dbReference type="PANTHER" id="PTHR45784">
    <property type="entry name" value="C-TYPE LECTIN DOMAIN FAMILY 20 MEMBER A-RELATED"/>
    <property type="match status" value="1"/>
</dbReference>
<accession>A0A3B4Z2R9</accession>
<dbReference type="SUPFAM" id="SSF56436">
    <property type="entry name" value="C-type lectin-like"/>
    <property type="match status" value="3"/>
</dbReference>
<protein>
    <recommendedName>
        <fullName evidence="3">C-type lectin domain-containing protein</fullName>
    </recommendedName>
</protein>
<feature type="domain" description="C-type lectin" evidence="3">
    <location>
        <begin position="216"/>
        <end position="304"/>
    </location>
</feature>
<dbReference type="STRING" id="144197.ENSSPAP00000003083"/>
<name>A0A3B4Z2R9_9TELE</name>
<dbReference type="Gene3D" id="3.10.100.10">
    <property type="entry name" value="Mannose-Binding Protein A, subunit A"/>
    <property type="match status" value="3"/>
</dbReference>
<evidence type="ECO:0000259" key="3">
    <source>
        <dbReference type="PROSITE" id="PS50041"/>
    </source>
</evidence>
<evidence type="ECO:0000256" key="2">
    <source>
        <dbReference type="SAM" id="MobiDB-lite"/>
    </source>
</evidence>
<dbReference type="Ensembl" id="ENSSPAT00000003128.1">
    <property type="protein sequence ID" value="ENSSPAP00000003083.1"/>
    <property type="gene ID" value="ENSSPAG00000002355.1"/>
</dbReference>
<dbReference type="PROSITE" id="PS00615">
    <property type="entry name" value="C_TYPE_LECTIN_1"/>
    <property type="match status" value="1"/>
</dbReference>
<dbReference type="GeneTree" id="ENSGT01100000263473"/>
<dbReference type="AlphaFoldDB" id="A0A3B4Z2R9"/>
<organism evidence="4">
    <name type="scientific">Stegastes partitus</name>
    <name type="common">bicolor damselfish</name>
    <dbReference type="NCBI Taxonomy" id="144197"/>
    <lineage>
        <taxon>Eukaryota</taxon>
        <taxon>Metazoa</taxon>
        <taxon>Chordata</taxon>
        <taxon>Craniata</taxon>
        <taxon>Vertebrata</taxon>
        <taxon>Euteleostomi</taxon>
        <taxon>Actinopterygii</taxon>
        <taxon>Neopterygii</taxon>
        <taxon>Teleostei</taxon>
        <taxon>Neoteleostei</taxon>
        <taxon>Acanthomorphata</taxon>
        <taxon>Ovalentaria</taxon>
        <taxon>Pomacentridae</taxon>
        <taxon>Stegastes</taxon>
    </lineage>
</organism>
<dbReference type="InterPro" id="IPR016187">
    <property type="entry name" value="CTDL_fold"/>
</dbReference>
<dbReference type="PANTHER" id="PTHR45784:SF3">
    <property type="entry name" value="C-TYPE LECTIN DOMAIN FAMILY 4 MEMBER K-LIKE-RELATED"/>
    <property type="match status" value="1"/>
</dbReference>
<feature type="domain" description="C-type lectin" evidence="3">
    <location>
        <begin position="20"/>
        <end position="131"/>
    </location>
</feature>
<dbReference type="InterPro" id="IPR016186">
    <property type="entry name" value="C-type_lectin-like/link_sf"/>
</dbReference>
<proteinExistence type="predicted"/>
<dbReference type="SMART" id="SM00034">
    <property type="entry name" value="CLECT"/>
    <property type="match status" value="2"/>
</dbReference>
<evidence type="ECO:0000313" key="4">
    <source>
        <dbReference type="Ensembl" id="ENSSPAP00000003083.1"/>
    </source>
</evidence>
<feature type="domain" description="C-type lectin" evidence="3">
    <location>
        <begin position="131"/>
        <end position="214"/>
    </location>
</feature>
<keyword evidence="1" id="KW-1015">Disulfide bond</keyword>
<feature type="region of interest" description="Disordered" evidence="2">
    <location>
        <begin position="318"/>
        <end position="341"/>
    </location>
</feature>
<dbReference type="InterPro" id="IPR018378">
    <property type="entry name" value="C-type_lectin_CS"/>
</dbReference>